<gene>
    <name evidence="1" type="ORF">RF11_07549</name>
</gene>
<dbReference type="EMBL" id="JWZT01003344">
    <property type="protein sequence ID" value="KII67010.1"/>
    <property type="molecule type" value="Genomic_DNA"/>
</dbReference>
<proteinExistence type="predicted"/>
<evidence type="ECO:0000313" key="1">
    <source>
        <dbReference type="EMBL" id="KII67010.1"/>
    </source>
</evidence>
<protein>
    <submittedName>
        <fullName evidence="1">Uncharacterized protein</fullName>
    </submittedName>
</protein>
<sequence>MKKFSVICDHGTPNDIGRKLYHAIKPTRIAVLSSSVLRSKMQFIWNLSDSTSLSSEFYQFGNMEKNSHQHDPIICFGSCIKSNTEKVIYHLEGAAHIHHQKNPMN</sequence>
<dbReference type="AlphaFoldDB" id="A0A0C2MRX0"/>
<dbReference type="Proteomes" id="UP000031668">
    <property type="component" value="Unassembled WGS sequence"/>
</dbReference>
<keyword evidence="2" id="KW-1185">Reference proteome</keyword>
<evidence type="ECO:0000313" key="2">
    <source>
        <dbReference type="Proteomes" id="UP000031668"/>
    </source>
</evidence>
<comment type="caution">
    <text evidence="1">The sequence shown here is derived from an EMBL/GenBank/DDBJ whole genome shotgun (WGS) entry which is preliminary data.</text>
</comment>
<name>A0A0C2MRX0_THEKT</name>
<organism evidence="1 2">
    <name type="scientific">Thelohanellus kitauei</name>
    <name type="common">Myxosporean</name>
    <dbReference type="NCBI Taxonomy" id="669202"/>
    <lineage>
        <taxon>Eukaryota</taxon>
        <taxon>Metazoa</taxon>
        <taxon>Cnidaria</taxon>
        <taxon>Myxozoa</taxon>
        <taxon>Myxosporea</taxon>
        <taxon>Bivalvulida</taxon>
        <taxon>Platysporina</taxon>
        <taxon>Myxobolidae</taxon>
        <taxon>Thelohanellus</taxon>
    </lineage>
</organism>
<reference evidence="1 2" key="1">
    <citation type="journal article" date="2014" name="Genome Biol. Evol.">
        <title>The genome of the myxosporean Thelohanellus kitauei shows adaptations to nutrient acquisition within its fish host.</title>
        <authorList>
            <person name="Yang Y."/>
            <person name="Xiong J."/>
            <person name="Zhou Z."/>
            <person name="Huo F."/>
            <person name="Miao W."/>
            <person name="Ran C."/>
            <person name="Liu Y."/>
            <person name="Zhang J."/>
            <person name="Feng J."/>
            <person name="Wang M."/>
            <person name="Wang M."/>
            <person name="Wang L."/>
            <person name="Yao B."/>
        </authorList>
    </citation>
    <scope>NUCLEOTIDE SEQUENCE [LARGE SCALE GENOMIC DNA]</scope>
    <source>
        <strain evidence="1">Wuqing</strain>
    </source>
</reference>
<accession>A0A0C2MRX0</accession>